<gene>
    <name evidence="2" type="ORF">H9789_01690</name>
</gene>
<proteinExistence type="predicted"/>
<keyword evidence="1" id="KW-0732">Signal</keyword>
<evidence type="ECO:0000256" key="1">
    <source>
        <dbReference type="SAM" id="SignalP"/>
    </source>
</evidence>
<name>A0A9E2L5C6_9BACT</name>
<dbReference type="Proteomes" id="UP000823865">
    <property type="component" value="Unassembled WGS sequence"/>
</dbReference>
<dbReference type="PROSITE" id="PS51257">
    <property type="entry name" value="PROKAR_LIPOPROTEIN"/>
    <property type="match status" value="1"/>
</dbReference>
<evidence type="ECO:0000313" key="2">
    <source>
        <dbReference type="EMBL" id="MBU3852542.1"/>
    </source>
</evidence>
<feature type="signal peptide" evidence="1">
    <location>
        <begin position="1"/>
        <end position="21"/>
    </location>
</feature>
<evidence type="ECO:0000313" key="3">
    <source>
        <dbReference type="Proteomes" id="UP000823865"/>
    </source>
</evidence>
<dbReference type="EMBL" id="JAHLFU010000028">
    <property type="protein sequence ID" value="MBU3852542.1"/>
    <property type="molecule type" value="Genomic_DNA"/>
</dbReference>
<organism evidence="2 3">
    <name type="scientific">Candidatus Paraprevotella stercoravium</name>
    <dbReference type="NCBI Taxonomy" id="2838725"/>
    <lineage>
        <taxon>Bacteria</taxon>
        <taxon>Pseudomonadati</taxon>
        <taxon>Bacteroidota</taxon>
        <taxon>Bacteroidia</taxon>
        <taxon>Bacteroidales</taxon>
        <taxon>Prevotellaceae</taxon>
        <taxon>Paraprevotella</taxon>
    </lineage>
</organism>
<reference evidence="2" key="2">
    <citation type="submission" date="2021-04" db="EMBL/GenBank/DDBJ databases">
        <authorList>
            <person name="Gilroy R."/>
        </authorList>
    </citation>
    <scope>NUCLEOTIDE SEQUENCE</scope>
    <source>
        <strain evidence="2">G3-2149</strain>
    </source>
</reference>
<reference evidence="2" key="1">
    <citation type="journal article" date="2021" name="PeerJ">
        <title>Extensive microbial diversity within the chicken gut microbiome revealed by metagenomics and culture.</title>
        <authorList>
            <person name="Gilroy R."/>
            <person name="Ravi A."/>
            <person name="Getino M."/>
            <person name="Pursley I."/>
            <person name="Horton D.L."/>
            <person name="Alikhan N.F."/>
            <person name="Baker D."/>
            <person name="Gharbi K."/>
            <person name="Hall N."/>
            <person name="Watson M."/>
            <person name="Adriaenssens E.M."/>
            <person name="Foster-Nyarko E."/>
            <person name="Jarju S."/>
            <person name="Secka A."/>
            <person name="Antonio M."/>
            <person name="Oren A."/>
            <person name="Chaudhuri R.R."/>
            <person name="La Ragione R."/>
            <person name="Hildebrand F."/>
            <person name="Pallen M.J."/>
        </authorList>
    </citation>
    <scope>NUCLEOTIDE SEQUENCE</scope>
    <source>
        <strain evidence="2">G3-2149</strain>
    </source>
</reference>
<dbReference type="Pfam" id="PF16306">
    <property type="entry name" value="DUF4948"/>
    <property type="match status" value="1"/>
</dbReference>
<protein>
    <submittedName>
        <fullName evidence="2">DUF4948 family protein</fullName>
    </submittedName>
</protein>
<sequence length="186" mass="21472">MKSRIRKNISVFMLSAVLLMAGCGNPPMPPSDAEMTRHFLTHEMAFDGIREVIARCPYGMYYPPYDMQDTACLKGISMEDRHTLDSLLEAISCERVFYFGKEAKKESGWNGYDTTYTSFNIPYFSHGYSIGGTSKDFVYDPGLKNNPIKPVTEHGDLNEIYRRTYNDTTLYKRIKGDWYIRLEHDN</sequence>
<comment type="caution">
    <text evidence="2">The sequence shown here is derived from an EMBL/GenBank/DDBJ whole genome shotgun (WGS) entry which is preliminary data.</text>
</comment>
<dbReference type="AlphaFoldDB" id="A0A9E2L5C6"/>
<accession>A0A9E2L5C6</accession>
<dbReference type="InterPro" id="IPR032541">
    <property type="entry name" value="DUF4948"/>
</dbReference>
<feature type="chain" id="PRO_5038352021" evidence="1">
    <location>
        <begin position="22"/>
        <end position="186"/>
    </location>
</feature>